<sequence>LPSVSALARSAQRARRALNMPLPAPQHIHEINLPSWLESLPDGRSFLLYDSGSQDKDCLFMFATDENLRLLSQYADWFADGTFDVSPSLFHQVRRTPMLLMLNICKTWWF</sequence>
<accession>A0A147BEF6</accession>
<evidence type="ECO:0000313" key="1">
    <source>
        <dbReference type="EMBL" id="JAR88705.1"/>
    </source>
</evidence>
<name>A0A147BEF6_IXORI</name>
<feature type="non-terminal residue" evidence="1">
    <location>
        <position position="1"/>
    </location>
</feature>
<organism evidence="1">
    <name type="scientific">Ixodes ricinus</name>
    <name type="common">Common tick</name>
    <name type="synonym">Acarus ricinus</name>
    <dbReference type="NCBI Taxonomy" id="34613"/>
    <lineage>
        <taxon>Eukaryota</taxon>
        <taxon>Metazoa</taxon>
        <taxon>Ecdysozoa</taxon>
        <taxon>Arthropoda</taxon>
        <taxon>Chelicerata</taxon>
        <taxon>Arachnida</taxon>
        <taxon>Acari</taxon>
        <taxon>Parasitiformes</taxon>
        <taxon>Ixodida</taxon>
        <taxon>Ixodoidea</taxon>
        <taxon>Ixodidae</taxon>
        <taxon>Ixodinae</taxon>
        <taxon>Ixodes</taxon>
    </lineage>
</organism>
<protein>
    <submittedName>
        <fullName evidence="1">Uncharacterized protein</fullName>
    </submittedName>
</protein>
<proteinExistence type="predicted"/>
<reference evidence="1" key="1">
    <citation type="journal article" date="2018" name="PLoS Negl. Trop. Dis.">
        <title>Sialome diversity of ticks revealed by RNAseq of single tick salivary glands.</title>
        <authorList>
            <person name="Perner J."/>
            <person name="Kropackova S."/>
            <person name="Kopacek P."/>
            <person name="Ribeiro J.M."/>
        </authorList>
    </citation>
    <scope>NUCLEOTIDE SEQUENCE</scope>
    <source>
        <strain evidence="1">Siblings of single egg batch collected in Ceske Budejovice</strain>
        <tissue evidence="1">Salivary glands</tissue>
    </source>
</reference>
<dbReference type="EMBL" id="GEGO01006699">
    <property type="protein sequence ID" value="JAR88705.1"/>
    <property type="molecule type" value="Transcribed_RNA"/>
</dbReference>
<dbReference type="AlphaFoldDB" id="A0A147BEF6"/>